<evidence type="ECO:0000313" key="7">
    <source>
        <dbReference type="Proteomes" id="UP000292580"/>
    </source>
</evidence>
<evidence type="ECO:0000256" key="2">
    <source>
        <dbReference type="ARBA" id="ARBA00022840"/>
    </source>
</evidence>
<dbReference type="Pfam" id="PF00271">
    <property type="entry name" value="Helicase_C"/>
    <property type="match status" value="1"/>
</dbReference>
<gene>
    <name evidence="6" type="ORF">CUJ86_07385</name>
</gene>
<dbReference type="InterPro" id="IPR027417">
    <property type="entry name" value="P-loop_NTPase"/>
</dbReference>
<dbReference type="PROSITE" id="PS51192">
    <property type="entry name" value="HELICASE_ATP_BIND_1"/>
    <property type="match status" value="1"/>
</dbReference>
<keyword evidence="3" id="KW-0175">Coiled coil</keyword>
<dbReference type="Pfam" id="PF00270">
    <property type="entry name" value="DEAD"/>
    <property type="match status" value="2"/>
</dbReference>
<evidence type="ECO:0000259" key="5">
    <source>
        <dbReference type="PROSITE" id="PS51192"/>
    </source>
</evidence>
<dbReference type="Pfam" id="PF09369">
    <property type="entry name" value="MZB"/>
    <property type="match status" value="1"/>
</dbReference>
<accession>A0A483CP48</accession>
<keyword evidence="2" id="KW-0067">ATP-binding</keyword>
<dbReference type="PANTHER" id="PTHR47957">
    <property type="entry name" value="ATP-DEPENDENT HELICASE HRQ1"/>
    <property type="match status" value="1"/>
</dbReference>
<sequence length="1777" mass="202003">MTDIYGVQHIHNTLLEKLKAYIRAQYFGENTLLLDKSDDLLDQDNILSQEPYIESNTPYIICEKGLESAYIPQNIKNILTTLSKENTGVFENPYSHQIEAIEAFYRGEDVLVTTGTGSGKTECFMWPVVANLIHEAQSSPETWKMRGVRTLLLYPMNALVADQIGRLRKMVGDSENRFYHLFQNLAAGSKTSRRPQFGMYTGRTPYPGETKKKKDRELATALRNDILCKGEDFTKELKHLGRYPAKKDLREYVNYLEKGVHLTDPEDAELITRKEMQNNSPDILVTNYTMLQYMLIRDIEQPIWNSTRDWLHASQENKLLIVIDEAHMYHGSAGGEVSLLIRRLMYCLGITRDQVRFILTSASIPTNSRENIASLQKFLHDITASDNGTDFTIITGKRKKISTEISLEISPEAISKLSIDAFQGDTPQKIEAIASFCQTIGLRTIQENTLEAYSQYLYEKLPIYAPVQRIIAQTAGNATDIHNLAKIVFPSTSEDLALRATQVLLAVLPIAKNTKGQVLFPARLHMFFRGLEGLYACTNPDCPHRNTGDGITLGQLFTSSGHETCDCGGQIYELINDRRCGALFLKAYMVHESQNATSIDLWRSPGDSYSKNMREVHLYIIPTVGTYQENLEHNEGWINPYTGLLHRDPSYSGKTGYLHVAYSIHEFPKKPGQFTFKSCPKCGKNLDKSKLSDFATKGNEPFYNIVSSQLESQPPTIFDEKKLEKQPNAGRKVLLFSDSRQRAATLAKDMTRSADDEAARALLVLAASRLQDWSKKTGRDPTLDLLYPAFLEITYNNHIMLFYGMNKKDFMGGWEIIADYINLAKKQSKPLNYSKIASKFTNKPGLFSEQLLKNLCSPYRSLTDLGLCWLVPSDEEDIENCLANLEEEDITMTRDEFECLFSTWATHYCTSDYAIGESIDDEVRRNITRWSFGRLGIEQTKLRTMPRFIQKILKENGYSKEQIEKIQHILQKTYFQKGLGEKGTFYLSLNNIALKFDDKKEWYRCSKCSKIFPFAPWRRCAHCGDNHIESVSPGDLDRYKFWRDPVLQATAEGTGKTIQTINTEEHTAQLSYKDQRDKTWSTTENYEMRFQNLLSNEEEPIDVLSCTTTMEVGIDIGSLTAISLRNVPPRRENYQQRAGRAGRRGTSLSTIVTYAQDGPHDGWYFNHPQAIISGEGRLPWIDAHNEKLIGRHLNILLLNEFLNNQNTNLYDCNALKFFDTLYDDFSDYATRFSFSQDAMRIIVPQNDEDISVIQNFVKELIRRLNNLQNEVLQNRERYGFEHSNSLLDLLSSEGVLPTYSFPQNVVGFYIEDPDDTRGTISQKPERALNIAISEYAPGKVLVVDKKTYKVGGVYNPSSLAKSRENPAKGYFDDPKYYSDLYQCSNPNCEWTSTERPKNDECPFCHSPLNPPKKMLKPWGFAPRNHTSIPEAWAEVEYSYAEEPCYFAEPTHQDMKDIGCAYLKAAKRPDKITIINKGIQGQGFHVCKKCGAAESIPPKSASIPANKGKDEDQSTSLKGVGRPYTARDLSNCQHSPEIVYLGHTFATDMVVFEFELDPTQINTEYDGLWIKSAAITLTEAFLLAASRALDIEFTDLNGGHRIHGADDKVYVDIYLYDSLSSGAGYSSGLLDMTADVLSETRSLLQECTCDSACHNCLKHYWNQRVQDTLNRHNALGLLNWGIDGNLPNLLSLDEQIHLITPLKHRLELEKSDTQIDHDELSGLLIESPYKKQKVVVYPAMHSRNRIEKGVMYVSDLELRKTLPTVFALIKKYMGENHS</sequence>
<comment type="caution">
    <text evidence="6">The sequence shown here is derived from an EMBL/GenBank/DDBJ whole genome shotgun (WGS) entry which is preliminary data.</text>
</comment>
<dbReference type="InterPro" id="IPR018973">
    <property type="entry name" value="MZB"/>
</dbReference>
<dbReference type="Gene3D" id="3.40.50.300">
    <property type="entry name" value="P-loop containing nucleotide triphosphate hydrolases"/>
    <property type="match status" value="2"/>
</dbReference>
<protein>
    <recommendedName>
        <fullName evidence="5">Helicase ATP-binding domain-containing protein</fullName>
    </recommendedName>
</protein>
<feature type="domain" description="Helicase ATP-binding" evidence="5">
    <location>
        <begin position="101"/>
        <end position="382"/>
    </location>
</feature>
<dbReference type="Proteomes" id="UP000292580">
    <property type="component" value="Unassembled WGS sequence"/>
</dbReference>
<organism evidence="6 7">
    <name type="scientific">Methanofollis fontis</name>
    <dbReference type="NCBI Taxonomy" id="2052832"/>
    <lineage>
        <taxon>Archaea</taxon>
        <taxon>Methanobacteriati</taxon>
        <taxon>Methanobacteriota</taxon>
        <taxon>Stenosarchaea group</taxon>
        <taxon>Methanomicrobia</taxon>
        <taxon>Methanomicrobiales</taxon>
        <taxon>Methanomicrobiaceae</taxon>
        <taxon>Methanofollis</taxon>
    </lineage>
</organism>
<proteinExistence type="predicted"/>
<evidence type="ECO:0000256" key="1">
    <source>
        <dbReference type="ARBA" id="ARBA00022741"/>
    </source>
</evidence>
<feature type="region of interest" description="Disordered" evidence="4">
    <location>
        <begin position="1497"/>
        <end position="1519"/>
    </location>
</feature>
<dbReference type="GO" id="GO:0006289">
    <property type="term" value="P:nucleotide-excision repair"/>
    <property type="evidence" value="ECO:0007669"/>
    <property type="project" value="TreeGrafter"/>
</dbReference>
<dbReference type="SUPFAM" id="SSF52540">
    <property type="entry name" value="P-loop containing nucleoside triphosphate hydrolases"/>
    <property type="match status" value="2"/>
</dbReference>
<dbReference type="EMBL" id="PGCL01000003">
    <property type="protein sequence ID" value="TAJ43878.1"/>
    <property type="molecule type" value="Genomic_DNA"/>
</dbReference>
<keyword evidence="1" id="KW-0547">Nucleotide-binding</keyword>
<evidence type="ECO:0000313" key="6">
    <source>
        <dbReference type="EMBL" id="TAJ43878.1"/>
    </source>
</evidence>
<keyword evidence="7" id="KW-1185">Reference proteome</keyword>
<dbReference type="GO" id="GO:0003676">
    <property type="term" value="F:nucleic acid binding"/>
    <property type="evidence" value="ECO:0007669"/>
    <property type="project" value="InterPro"/>
</dbReference>
<feature type="coiled-coil region" evidence="3">
    <location>
        <begin position="1250"/>
        <end position="1277"/>
    </location>
</feature>
<dbReference type="GO" id="GO:0043138">
    <property type="term" value="F:3'-5' DNA helicase activity"/>
    <property type="evidence" value="ECO:0007669"/>
    <property type="project" value="TreeGrafter"/>
</dbReference>
<reference evidence="6 7" key="1">
    <citation type="submission" date="2017-11" db="EMBL/GenBank/DDBJ databases">
        <title>Isolation and Characterization of Methanofollis Species from Methane Seep Offshore SW Taiwan.</title>
        <authorList>
            <person name="Teng N.-H."/>
            <person name="Lai M.-C."/>
            <person name="Chen S.-C."/>
        </authorList>
    </citation>
    <scope>NUCLEOTIDE SEQUENCE [LARGE SCALE GENOMIC DNA]</scope>
    <source>
        <strain evidence="6 7">FWC-SCC2</strain>
    </source>
</reference>
<evidence type="ECO:0000256" key="3">
    <source>
        <dbReference type="SAM" id="Coils"/>
    </source>
</evidence>
<evidence type="ECO:0000256" key="4">
    <source>
        <dbReference type="SAM" id="MobiDB-lite"/>
    </source>
</evidence>
<dbReference type="GO" id="GO:0005524">
    <property type="term" value="F:ATP binding"/>
    <property type="evidence" value="ECO:0007669"/>
    <property type="project" value="UniProtKB-KW"/>
</dbReference>
<dbReference type="PANTHER" id="PTHR47957:SF3">
    <property type="entry name" value="ATP-DEPENDENT HELICASE HRQ1"/>
    <property type="match status" value="1"/>
</dbReference>
<name>A0A483CP48_9EURY</name>
<dbReference type="InterPro" id="IPR011545">
    <property type="entry name" value="DEAD/DEAH_box_helicase_dom"/>
</dbReference>
<dbReference type="InterPro" id="IPR001650">
    <property type="entry name" value="Helicase_C-like"/>
</dbReference>
<dbReference type="OrthoDB" id="36796at2157"/>
<dbReference type="GO" id="GO:0036297">
    <property type="term" value="P:interstrand cross-link repair"/>
    <property type="evidence" value="ECO:0007669"/>
    <property type="project" value="TreeGrafter"/>
</dbReference>
<dbReference type="RefSeq" id="WP_130646933.1">
    <property type="nucleotide sequence ID" value="NZ_PGCL01000003.1"/>
</dbReference>
<dbReference type="InterPro" id="IPR014001">
    <property type="entry name" value="Helicase_ATP-bd"/>
</dbReference>
<dbReference type="SMART" id="SM00487">
    <property type="entry name" value="DEXDc"/>
    <property type="match status" value="1"/>
</dbReference>